<evidence type="ECO:0000313" key="2">
    <source>
        <dbReference type="EMBL" id="TSI14070.1"/>
    </source>
</evidence>
<keyword evidence="2" id="KW-0067">ATP-binding</keyword>
<feature type="chain" id="PRO_5021797396" evidence="1">
    <location>
        <begin position="29"/>
        <end position="239"/>
    </location>
</feature>
<evidence type="ECO:0000313" key="3">
    <source>
        <dbReference type="Proteomes" id="UP000316406"/>
    </source>
</evidence>
<feature type="signal peptide" evidence="1">
    <location>
        <begin position="1"/>
        <end position="28"/>
    </location>
</feature>
<sequence>MKHRTLTATIATLALTLTACTSGGSADAEVKPLDDAGNTAAMERFSAFKDDLKSLKSYHATGTVDADDGTQRTDFVFDREKSAFKGEASIDSGSLDLSIDLIRASGLLWIKGPKEYWESFGYDATPALGKYVVFQAAQGDQITKTYDYDRLVSTVEAISAGEVTVEGEVDIDGEESIRYTLGDKERSTLLDLPSEGEITTATLVSRADDVDATIVIDEFDTTADIAAPDPEDVTQPESQ</sequence>
<proteinExistence type="predicted"/>
<dbReference type="OrthoDB" id="4809517at2"/>
<dbReference type="PROSITE" id="PS51257">
    <property type="entry name" value="PROKAR_LIPOPROTEIN"/>
    <property type="match status" value="1"/>
</dbReference>
<reference evidence="2 3" key="1">
    <citation type="submission" date="2019-07" db="EMBL/GenBank/DDBJ databases">
        <title>Draft genome sequence of Brevibacterium aurantiacum XU54 isolated from Xinjiang China.</title>
        <authorList>
            <person name="Xu X."/>
        </authorList>
    </citation>
    <scope>NUCLEOTIDE SEQUENCE [LARGE SCALE GENOMIC DNA]</scope>
    <source>
        <strain evidence="2 3">XU54</strain>
    </source>
</reference>
<dbReference type="RefSeq" id="WP_143923382.1">
    <property type="nucleotide sequence ID" value="NZ_VLTK01000009.1"/>
</dbReference>
<protein>
    <submittedName>
        <fullName evidence="2">ATP-binding protein</fullName>
    </submittedName>
</protein>
<name>A0A556C9L4_BREAU</name>
<dbReference type="GO" id="GO:0005524">
    <property type="term" value="F:ATP binding"/>
    <property type="evidence" value="ECO:0007669"/>
    <property type="project" value="UniProtKB-KW"/>
</dbReference>
<dbReference type="Proteomes" id="UP000316406">
    <property type="component" value="Unassembled WGS sequence"/>
</dbReference>
<dbReference type="Gene3D" id="2.50.20.20">
    <property type="match status" value="1"/>
</dbReference>
<dbReference type="AlphaFoldDB" id="A0A556C9L4"/>
<accession>A0A556C9L4</accession>
<gene>
    <name evidence="2" type="ORF">FO013_15035</name>
</gene>
<dbReference type="EMBL" id="VLTK01000009">
    <property type="protein sequence ID" value="TSI14070.1"/>
    <property type="molecule type" value="Genomic_DNA"/>
</dbReference>
<keyword evidence="3" id="KW-1185">Reference proteome</keyword>
<organism evidence="2 3">
    <name type="scientific">Brevibacterium aurantiacum</name>
    <dbReference type="NCBI Taxonomy" id="273384"/>
    <lineage>
        <taxon>Bacteria</taxon>
        <taxon>Bacillati</taxon>
        <taxon>Actinomycetota</taxon>
        <taxon>Actinomycetes</taxon>
        <taxon>Micrococcales</taxon>
        <taxon>Brevibacteriaceae</taxon>
        <taxon>Brevibacterium</taxon>
    </lineage>
</organism>
<comment type="caution">
    <text evidence="2">The sequence shown here is derived from an EMBL/GenBank/DDBJ whole genome shotgun (WGS) entry which is preliminary data.</text>
</comment>
<keyword evidence="2" id="KW-0547">Nucleotide-binding</keyword>
<keyword evidence="1" id="KW-0732">Signal</keyword>
<evidence type="ECO:0000256" key="1">
    <source>
        <dbReference type="SAM" id="SignalP"/>
    </source>
</evidence>